<organism evidence="4 5">
    <name type="scientific">Lachnotalea glycerini</name>
    <dbReference type="NCBI Taxonomy" id="1763509"/>
    <lineage>
        <taxon>Bacteria</taxon>
        <taxon>Bacillati</taxon>
        <taxon>Bacillota</taxon>
        <taxon>Clostridia</taxon>
        <taxon>Lachnospirales</taxon>
        <taxon>Lachnospiraceae</taxon>
        <taxon>Lachnotalea</taxon>
    </lineage>
</organism>
<keyword evidence="5" id="KW-1185">Reference proteome</keyword>
<reference evidence="4" key="3">
    <citation type="submission" date="2018-07" db="EMBL/GenBank/DDBJ databases">
        <authorList>
            <person name="Quirk P.G."/>
            <person name="Krulwich T.A."/>
        </authorList>
    </citation>
    <scope>NUCLEOTIDE SEQUENCE</scope>
    <source>
        <strain evidence="4">CCRI-19302</strain>
    </source>
</reference>
<evidence type="ECO:0000313" key="3">
    <source>
        <dbReference type="EMBL" id="PXV86732.1"/>
    </source>
</evidence>
<keyword evidence="1" id="KW-0472">Membrane</keyword>
<feature type="transmembrane region" description="Helical" evidence="1">
    <location>
        <begin position="56"/>
        <end position="75"/>
    </location>
</feature>
<keyword evidence="1" id="KW-1133">Transmembrane helix</keyword>
<sequence>MEEIKVEVKINAGDMYNFFMYHTYSRPSGILSILFGLGMLGLMVYTYGQISIGQSTIYLLFSIFFLVFNPISFYLKAQQQVKASPMFQEPIYYVFNKEGITTMQNKESATVKWEDIQTAQFSKRSIIVYVSRVRANIIPKQAIGDSYADLIDMFKRNLEPSKVKIKN</sequence>
<evidence type="ECO:0000256" key="1">
    <source>
        <dbReference type="SAM" id="Phobius"/>
    </source>
</evidence>
<dbReference type="Pfam" id="PF14317">
    <property type="entry name" value="YcxB"/>
    <property type="match status" value="1"/>
</dbReference>
<reference evidence="4 5" key="1">
    <citation type="journal article" date="2017" name="Genome Announc.">
        <title>Draft Genome Sequence of a Sporulating and Motile Strain of Lachnotalea glycerini Isolated from Water in Quebec City, Canada.</title>
        <authorList>
            <person name="Maheux A.F."/>
            <person name="Boudreau D.K."/>
            <person name="Berube E."/>
            <person name="Boissinot M."/>
            <person name="Raymond F."/>
            <person name="Brodeur S."/>
            <person name="Corbeil J."/>
            <person name="Isabel S."/>
            <person name="Omar R.F."/>
            <person name="Bergeron M.G."/>
        </authorList>
    </citation>
    <scope>NUCLEOTIDE SEQUENCE [LARGE SCALE GENOMIC DNA]</scope>
    <source>
        <strain evidence="4 5">CCRI-19302</strain>
    </source>
</reference>
<evidence type="ECO:0000313" key="4">
    <source>
        <dbReference type="EMBL" id="RDY32236.1"/>
    </source>
</evidence>
<dbReference type="EMBL" id="QICS01000012">
    <property type="protein sequence ID" value="PXV86732.1"/>
    <property type="molecule type" value="Genomic_DNA"/>
</dbReference>
<name>A0A255IJ65_9FIRM</name>
<proteinExistence type="predicted"/>
<reference evidence="3 6" key="2">
    <citation type="submission" date="2018-05" db="EMBL/GenBank/DDBJ databases">
        <title>Genomic Encyclopedia of Type Strains, Phase IV (KMG-IV): sequencing the most valuable type-strain genomes for metagenomic binning, comparative biology and taxonomic classification.</title>
        <authorList>
            <person name="Goeker M."/>
        </authorList>
    </citation>
    <scope>NUCLEOTIDE SEQUENCE [LARGE SCALE GENOMIC DNA]</scope>
    <source>
        <strain evidence="3 6">DSM 28816</strain>
    </source>
</reference>
<dbReference type="AlphaFoldDB" id="A0A255IJ65"/>
<dbReference type="RefSeq" id="WP_094376858.1">
    <property type="nucleotide sequence ID" value="NZ_NOKA02000005.1"/>
</dbReference>
<accession>A0A255IJ65</accession>
<protein>
    <submittedName>
        <fullName evidence="4">YcxB family protein</fullName>
    </submittedName>
    <submittedName>
        <fullName evidence="3">YcxB-like protein</fullName>
    </submittedName>
</protein>
<feature type="transmembrane region" description="Helical" evidence="1">
    <location>
        <begin position="30"/>
        <end position="50"/>
    </location>
</feature>
<evidence type="ECO:0000259" key="2">
    <source>
        <dbReference type="Pfam" id="PF14317"/>
    </source>
</evidence>
<dbReference type="EMBL" id="NOKA02000005">
    <property type="protein sequence ID" value="RDY32236.1"/>
    <property type="molecule type" value="Genomic_DNA"/>
</dbReference>
<keyword evidence="1" id="KW-0812">Transmembrane</keyword>
<feature type="domain" description="YcxB-like C-terminal" evidence="2">
    <location>
        <begin position="95"/>
        <end position="152"/>
    </location>
</feature>
<comment type="caution">
    <text evidence="4">The sequence shown here is derived from an EMBL/GenBank/DDBJ whole genome shotgun (WGS) entry which is preliminary data.</text>
</comment>
<dbReference type="Proteomes" id="UP000247523">
    <property type="component" value="Unassembled WGS sequence"/>
</dbReference>
<gene>
    <name evidence="3" type="ORF">C8E03_112112</name>
    <name evidence="4" type="ORF">CG710_006030</name>
</gene>
<dbReference type="OrthoDB" id="9792641at2"/>
<evidence type="ECO:0000313" key="5">
    <source>
        <dbReference type="Proteomes" id="UP000216411"/>
    </source>
</evidence>
<dbReference type="InterPro" id="IPR025588">
    <property type="entry name" value="YcxB-like_C"/>
</dbReference>
<evidence type="ECO:0000313" key="6">
    <source>
        <dbReference type="Proteomes" id="UP000247523"/>
    </source>
</evidence>
<dbReference type="Proteomes" id="UP000216411">
    <property type="component" value="Unassembled WGS sequence"/>
</dbReference>